<proteinExistence type="predicted"/>
<evidence type="ECO:0000313" key="1">
    <source>
        <dbReference type="EMBL" id="PPR91199.1"/>
    </source>
</evidence>
<name>A0A2P5WJC8_GOSBA</name>
<evidence type="ECO:0000313" key="2">
    <source>
        <dbReference type="Proteomes" id="UP000239757"/>
    </source>
</evidence>
<reference evidence="1 2" key="1">
    <citation type="submission" date="2015-01" db="EMBL/GenBank/DDBJ databases">
        <title>Genome of allotetraploid Gossypium barbadense reveals genomic plasticity and fiber elongation in cotton evolution.</title>
        <authorList>
            <person name="Chen X."/>
            <person name="Liu X."/>
            <person name="Zhao B."/>
            <person name="Zheng H."/>
            <person name="Hu Y."/>
            <person name="Lu G."/>
            <person name="Yang C."/>
            <person name="Chen J."/>
            <person name="Shan C."/>
            <person name="Zhang L."/>
            <person name="Zhou Y."/>
            <person name="Wang L."/>
            <person name="Guo W."/>
            <person name="Bai Y."/>
            <person name="Ruan J."/>
            <person name="Shangguan X."/>
            <person name="Mao Y."/>
            <person name="Jiang J."/>
            <person name="Zhu Y."/>
            <person name="Lei J."/>
            <person name="Kang H."/>
            <person name="Chen S."/>
            <person name="He X."/>
            <person name="Wang R."/>
            <person name="Wang Y."/>
            <person name="Chen J."/>
            <person name="Wang L."/>
            <person name="Yu S."/>
            <person name="Wang B."/>
            <person name="Wei J."/>
            <person name="Song S."/>
            <person name="Lu X."/>
            <person name="Gao Z."/>
            <person name="Gu W."/>
            <person name="Deng X."/>
            <person name="Ma D."/>
            <person name="Wang S."/>
            <person name="Liang W."/>
            <person name="Fang L."/>
            <person name="Cai C."/>
            <person name="Zhu X."/>
            <person name="Zhou B."/>
            <person name="Zhang Y."/>
            <person name="Chen Z."/>
            <person name="Xu S."/>
            <person name="Zhu R."/>
            <person name="Wang S."/>
            <person name="Zhang T."/>
            <person name="Zhao G."/>
        </authorList>
    </citation>
    <scope>NUCLEOTIDE SEQUENCE [LARGE SCALE GENOMIC DNA]</scope>
    <source>
        <strain evidence="2">cv. Xinhai21</strain>
        <tissue evidence="1">Leaf</tissue>
    </source>
</reference>
<dbReference type="EMBL" id="KZ667395">
    <property type="protein sequence ID" value="PPR91199.1"/>
    <property type="molecule type" value="Genomic_DNA"/>
</dbReference>
<sequence length="110" mass="12506">MARIVPFALTVESWFPLLLQYGDVVVVAKVKVGVLLWSLWYFRNLSVWKNDHCSSARIHDFGIQFLHGWQTSRSAYSHVQPAAPSQPASVTAWTPPPHKQIYKVAGFKQI</sequence>
<gene>
    <name evidence="1" type="ORF">GOBAR_AA29495</name>
</gene>
<protein>
    <submittedName>
        <fullName evidence="1">Uncharacterized protein</fullName>
    </submittedName>
</protein>
<dbReference type="AlphaFoldDB" id="A0A2P5WJC8"/>
<organism evidence="1 2">
    <name type="scientific">Gossypium barbadense</name>
    <name type="common">Sea Island cotton</name>
    <name type="synonym">Hibiscus barbadensis</name>
    <dbReference type="NCBI Taxonomy" id="3634"/>
    <lineage>
        <taxon>Eukaryota</taxon>
        <taxon>Viridiplantae</taxon>
        <taxon>Streptophyta</taxon>
        <taxon>Embryophyta</taxon>
        <taxon>Tracheophyta</taxon>
        <taxon>Spermatophyta</taxon>
        <taxon>Magnoliopsida</taxon>
        <taxon>eudicotyledons</taxon>
        <taxon>Gunneridae</taxon>
        <taxon>Pentapetalae</taxon>
        <taxon>rosids</taxon>
        <taxon>malvids</taxon>
        <taxon>Malvales</taxon>
        <taxon>Malvaceae</taxon>
        <taxon>Malvoideae</taxon>
        <taxon>Gossypium</taxon>
    </lineage>
</organism>
<dbReference type="Proteomes" id="UP000239757">
    <property type="component" value="Unassembled WGS sequence"/>
</dbReference>
<accession>A0A2P5WJC8</accession>